<dbReference type="EMBL" id="JBHTMP010000038">
    <property type="protein sequence ID" value="MFD1323880.1"/>
    <property type="molecule type" value="Genomic_DNA"/>
</dbReference>
<reference evidence="3" key="1">
    <citation type="journal article" date="2019" name="Int. J. Syst. Evol. Microbiol.">
        <title>The Global Catalogue of Microorganisms (GCM) 10K type strain sequencing project: providing services to taxonomists for standard genome sequencing and annotation.</title>
        <authorList>
            <consortium name="The Broad Institute Genomics Platform"/>
            <consortium name="The Broad Institute Genome Sequencing Center for Infectious Disease"/>
            <person name="Wu L."/>
            <person name="Ma J."/>
        </authorList>
    </citation>
    <scope>NUCLEOTIDE SEQUENCE [LARGE SCALE GENOMIC DNA]</scope>
    <source>
        <strain evidence="3">JCM 31037</strain>
    </source>
</reference>
<name>A0ABW3YJD8_9ACTN</name>
<keyword evidence="3" id="KW-1185">Reference proteome</keyword>
<evidence type="ECO:0000313" key="3">
    <source>
        <dbReference type="Proteomes" id="UP001597260"/>
    </source>
</evidence>
<sequence length="447" mass="48804">MTRSGTPVVADTLDWPTFASTYWDRRPVLYRAVQTVPFDEAETFRTAVDAADPARRGRVLPPNVQFTVERWQQNEPADQLPAATDGSFDGYEERLAGLLGGRRYALVMNCFHAFGFDLWHRQRSFFGGLWQQVGMPYVSAITTMFHGTYEHSPVGVHRDRYATFMFVLRGRKRMRFWATRPWSEPVTTVLDYDRYRPESFAVEVGPGDLLYWPASYYHVGESAGTEPATSVNVGLPREASGALGVADLFADLDPVWVGDPAAGIEQLDPVLAAPFAPGPDPDGRLPAALPASLRQATTRLRGFARDGGLHERTTALSLRFRTAGGFRPVPPAAPVRSLDDGTMVRADPGSPLLWSVTGAGTMIAANGHTVRTTARPTSVERLLTPLADGRPVRVGELLAAGPRGGSGAVVRHGQPLPASRAGTRRLLELLLSFRGLHLHPTGDTADR</sequence>
<dbReference type="RefSeq" id="WP_377573576.1">
    <property type="nucleotide sequence ID" value="NZ_JBHTMP010000038.1"/>
</dbReference>
<dbReference type="Proteomes" id="UP001597260">
    <property type="component" value="Unassembled WGS sequence"/>
</dbReference>
<accession>A0ABW3YJD8</accession>
<dbReference type="SUPFAM" id="SSF51197">
    <property type="entry name" value="Clavaminate synthase-like"/>
    <property type="match status" value="1"/>
</dbReference>
<dbReference type="Gene3D" id="2.60.120.650">
    <property type="entry name" value="Cupin"/>
    <property type="match status" value="1"/>
</dbReference>
<gene>
    <name evidence="2" type="ORF">ACFQ4H_22585</name>
</gene>
<dbReference type="Pfam" id="PF08007">
    <property type="entry name" value="JmjC_2"/>
    <property type="match status" value="1"/>
</dbReference>
<dbReference type="InterPro" id="IPR003347">
    <property type="entry name" value="JmjC_dom"/>
</dbReference>
<protein>
    <submittedName>
        <fullName evidence="2">JmjC domain-containing protein</fullName>
    </submittedName>
</protein>
<dbReference type="PROSITE" id="PS51184">
    <property type="entry name" value="JMJC"/>
    <property type="match status" value="1"/>
</dbReference>
<feature type="domain" description="JmjC" evidence="1">
    <location>
        <begin position="69"/>
        <end position="252"/>
    </location>
</feature>
<proteinExistence type="predicted"/>
<evidence type="ECO:0000313" key="2">
    <source>
        <dbReference type="EMBL" id="MFD1323880.1"/>
    </source>
</evidence>
<organism evidence="2 3">
    <name type="scientific">Micromonospora sonneratiae</name>
    <dbReference type="NCBI Taxonomy" id="1184706"/>
    <lineage>
        <taxon>Bacteria</taxon>
        <taxon>Bacillati</taxon>
        <taxon>Actinomycetota</taxon>
        <taxon>Actinomycetes</taxon>
        <taxon>Micromonosporales</taxon>
        <taxon>Micromonosporaceae</taxon>
        <taxon>Micromonospora</taxon>
    </lineage>
</organism>
<comment type="caution">
    <text evidence="2">The sequence shown here is derived from an EMBL/GenBank/DDBJ whole genome shotgun (WGS) entry which is preliminary data.</text>
</comment>
<evidence type="ECO:0000259" key="1">
    <source>
        <dbReference type="PROSITE" id="PS51184"/>
    </source>
</evidence>